<accession>A0ABV4APQ7</accession>
<comment type="caution">
    <text evidence="1">The sequence shown here is derived from an EMBL/GenBank/DDBJ whole genome shotgun (WGS) entry which is preliminary data.</text>
</comment>
<reference evidence="1 2" key="1">
    <citation type="submission" date="2024-07" db="EMBL/GenBank/DDBJ databases">
        <title>Molecular mechanisms and environmental adaptations of flagellar loss and biofilm growth of Rhodanobacter under environmental stress.</title>
        <authorList>
            <person name="Chen M."/>
        </authorList>
    </citation>
    <scope>NUCLEOTIDE SEQUENCE [LARGE SCALE GENOMIC DNA]</scope>
    <source>
        <strain evidence="1 2">RS22</strain>
    </source>
</reference>
<gene>
    <name evidence="1" type="ORF">AB7878_08145</name>
</gene>
<organism evidence="1 2">
    <name type="scientific">Rhodanobacter humi</name>
    <dbReference type="NCBI Taxonomy" id="1888173"/>
    <lineage>
        <taxon>Bacteria</taxon>
        <taxon>Pseudomonadati</taxon>
        <taxon>Pseudomonadota</taxon>
        <taxon>Gammaproteobacteria</taxon>
        <taxon>Lysobacterales</taxon>
        <taxon>Rhodanobacteraceae</taxon>
        <taxon>Rhodanobacter</taxon>
    </lineage>
</organism>
<evidence type="ECO:0000313" key="1">
    <source>
        <dbReference type="EMBL" id="MEY2182387.1"/>
    </source>
</evidence>
<sequence>MNTRILAAAVVVAVLAGCASTPLNRVALRQHAERSCRVQSTVSKAYAIDGTGVGMRSVAYARCLRTAGFRAEA</sequence>
<protein>
    <recommendedName>
        <fullName evidence="3">Lipoprotein</fullName>
    </recommendedName>
</protein>
<proteinExistence type="predicted"/>
<dbReference type="PROSITE" id="PS51257">
    <property type="entry name" value="PROKAR_LIPOPROTEIN"/>
    <property type="match status" value="1"/>
</dbReference>
<dbReference type="Proteomes" id="UP001562159">
    <property type="component" value="Unassembled WGS sequence"/>
</dbReference>
<evidence type="ECO:0000313" key="2">
    <source>
        <dbReference type="Proteomes" id="UP001562159"/>
    </source>
</evidence>
<name>A0ABV4APQ7_9GAMM</name>
<dbReference type="EMBL" id="JBGBPY010000001">
    <property type="protein sequence ID" value="MEY2182387.1"/>
    <property type="molecule type" value="Genomic_DNA"/>
</dbReference>
<evidence type="ECO:0008006" key="3">
    <source>
        <dbReference type="Google" id="ProtNLM"/>
    </source>
</evidence>
<keyword evidence="2" id="KW-1185">Reference proteome</keyword>